<dbReference type="EMBL" id="CP133148">
    <property type="protein sequence ID" value="WVT02072.1"/>
    <property type="molecule type" value="Genomic_DNA"/>
</dbReference>
<feature type="chain" id="PRO_5045427876" description="Transmembrane protein" evidence="2">
    <location>
        <begin position="28"/>
        <end position="73"/>
    </location>
</feature>
<accession>A0ABZ2B3J9</accession>
<protein>
    <recommendedName>
        <fullName evidence="5">Transmembrane protein</fullName>
    </recommendedName>
</protein>
<reference evidence="3" key="1">
    <citation type="submission" date="2023-08" db="EMBL/GenBank/DDBJ databases">
        <title>Complete genome sequence of Sinorhizobium chiapanecum ITTG S70 isolated from Acaciella angustissima nodules in Chiapas-Mexico.</title>
        <authorList>
            <person name="Rincon-Rosales R."/>
            <person name="Rogel M.A."/>
            <person name="Rincon-Medina C.I."/>
            <person name="Guerrero G."/>
            <person name="Manzano-Gomez L.A."/>
            <person name="Lopez-Lopez A."/>
            <person name="Rincon Molina F.A."/>
            <person name="Martinez-Romero E."/>
        </authorList>
    </citation>
    <scope>NUCLEOTIDE SEQUENCE</scope>
    <source>
        <strain evidence="3">ITTG S70</strain>
    </source>
</reference>
<feature type="signal peptide" evidence="2">
    <location>
        <begin position="1"/>
        <end position="27"/>
    </location>
</feature>
<feature type="region of interest" description="Disordered" evidence="1">
    <location>
        <begin position="40"/>
        <end position="73"/>
    </location>
</feature>
<evidence type="ECO:0000313" key="4">
    <source>
        <dbReference type="Proteomes" id="UP001432360"/>
    </source>
</evidence>
<organism evidence="3 4">
    <name type="scientific">Sinorhizobium chiapasense</name>
    <dbReference type="NCBI Taxonomy" id="501572"/>
    <lineage>
        <taxon>Bacteria</taxon>
        <taxon>Pseudomonadati</taxon>
        <taxon>Pseudomonadota</taxon>
        <taxon>Alphaproteobacteria</taxon>
        <taxon>Hyphomicrobiales</taxon>
        <taxon>Rhizobiaceae</taxon>
        <taxon>Sinorhizobium/Ensifer group</taxon>
        <taxon>Sinorhizobium</taxon>
    </lineage>
</organism>
<sequence length="73" mass="7758">MSKFANLALAAFFAATIAAASTSPAFAAGSYYKGISTTPINEGHQNGKYNPEAKTVNKPPPRNGAYYKGIFRK</sequence>
<name>A0ABZ2B3J9_9HYPH</name>
<gene>
    <name evidence="3" type="ORF">RB548_11010</name>
</gene>
<evidence type="ECO:0008006" key="5">
    <source>
        <dbReference type="Google" id="ProtNLM"/>
    </source>
</evidence>
<evidence type="ECO:0000256" key="2">
    <source>
        <dbReference type="SAM" id="SignalP"/>
    </source>
</evidence>
<dbReference type="RefSeq" id="WP_331371358.1">
    <property type="nucleotide sequence ID" value="NZ_CP133148.1"/>
</dbReference>
<keyword evidence="4" id="KW-1185">Reference proteome</keyword>
<evidence type="ECO:0000256" key="1">
    <source>
        <dbReference type="SAM" id="MobiDB-lite"/>
    </source>
</evidence>
<keyword evidence="2" id="KW-0732">Signal</keyword>
<proteinExistence type="predicted"/>
<evidence type="ECO:0000313" key="3">
    <source>
        <dbReference type="EMBL" id="WVT02072.1"/>
    </source>
</evidence>
<dbReference type="Proteomes" id="UP001432360">
    <property type="component" value="Chromosome"/>
</dbReference>